<proteinExistence type="predicted"/>
<evidence type="ECO:0000313" key="1">
    <source>
        <dbReference type="EMBL" id="SPO28381.1"/>
    </source>
</evidence>
<dbReference type="InterPro" id="IPR029058">
    <property type="entry name" value="AB_hydrolase_fold"/>
</dbReference>
<protein>
    <recommendedName>
        <fullName evidence="3">Serine hydrolase FSH domain-containing protein</fullName>
    </recommendedName>
</protein>
<dbReference type="OrthoDB" id="2556073at2759"/>
<keyword evidence="2" id="KW-1185">Reference proteome</keyword>
<dbReference type="Gene3D" id="3.40.50.1820">
    <property type="entry name" value="alpha/beta hydrolase"/>
    <property type="match status" value="1"/>
</dbReference>
<gene>
    <name evidence="1" type="ORF">UTRI_04778</name>
</gene>
<sequence>MTPTTDRPLDLTWDAPLPHALTRTRTYLSVPSSSTQVAIIAIHGRGDNARDFAEAFVPHLRSYFGSHLLGEVDEEDSPAVDSKSDGEKGLKITLRALEARDGIWFGTHTPKSEDDLAFQGPYVHSSLLKLQDEIESLHRMGIPHSKTVLVGFSQGAIIVNSYLLRALQLLPLSKHVKVENGELVNSPLPIPANILGWAEAVSSEISKAGERVTKACSGLLVVKSSVEMERGAHSVLPGMIAKLIQMVQAAAAS</sequence>
<dbReference type="AlphaFoldDB" id="A0A5C3EFQ6"/>
<evidence type="ECO:0000313" key="2">
    <source>
        <dbReference type="Proteomes" id="UP000324022"/>
    </source>
</evidence>
<dbReference type="EMBL" id="OOIN01000022">
    <property type="protein sequence ID" value="SPO28381.1"/>
    <property type="molecule type" value="Genomic_DNA"/>
</dbReference>
<name>A0A5C3EFQ6_9BASI</name>
<evidence type="ECO:0008006" key="3">
    <source>
        <dbReference type="Google" id="ProtNLM"/>
    </source>
</evidence>
<organism evidence="1 2">
    <name type="scientific">Ustilago trichophora</name>
    <dbReference type="NCBI Taxonomy" id="86804"/>
    <lineage>
        <taxon>Eukaryota</taxon>
        <taxon>Fungi</taxon>
        <taxon>Dikarya</taxon>
        <taxon>Basidiomycota</taxon>
        <taxon>Ustilaginomycotina</taxon>
        <taxon>Ustilaginomycetes</taxon>
        <taxon>Ustilaginales</taxon>
        <taxon>Ustilaginaceae</taxon>
        <taxon>Ustilago</taxon>
    </lineage>
</organism>
<dbReference type="Proteomes" id="UP000324022">
    <property type="component" value="Unassembled WGS sequence"/>
</dbReference>
<accession>A0A5C3EFQ6</accession>
<dbReference type="SUPFAM" id="SSF53474">
    <property type="entry name" value="alpha/beta-Hydrolases"/>
    <property type="match status" value="1"/>
</dbReference>
<reference evidence="1 2" key="1">
    <citation type="submission" date="2018-03" db="EMBL/GenBank/DDBJ databases">
        <authorList>
            <person name="Guldener U."/>
        </authorList>
    </citation>
    <scope>NUCLEOTIDE SEQUENCE [LARGE SCALE GENOMIC DNA]</scope>
    <source>
        <strain evidence="1 2">NBRC100155</strain>
    </source>
</reference>